<reference evidence="2 3" key="1">
    <citation type="journal article" date="2021" name="Commun. Biol.">
        <title>The genome of Shorea leprosula (Dipterocarpaceae) highlights the ecological relevance of drought in aseasonal tropical rainforests.</title>
        <authorList>
            <person name="Ng K.K.S."/>
            <person name="Kobayashi M.J."/>
            <person name="Fawcett J.A."/>
            <person name="Hatakeyama M."/>
            <person name="Paape T."/>
            <person name="Ng C.H."/>
            <person name="Ang C.C."/>
            <person name="Tnah L.H."/>
            <person name="Lee C.T."/>
            <person name="Nishiyama T."/>
            <person name="Sese J."/>
            <person name="O'Brien M.J."/>
            <person name="Copetti D."/>
            <person name="Mohd Noor M.I."/>
            <person name="Ong R.C."/>
            <person name="Putra M."/>
            <person name="Sireger I.Z."/>
            <person name="Indrioko S."/>
            <person name="Kosugi Y."/>
            <person name="Izuno A."/>
            <person name="Isagi Y."/>
            <person name="Lee S.L."/>
            <person name="Shimizu K.K."/>
        </authorList>
    </citation>
    <scope>NUCLEOTIDE SEQUENCE [LARGE SCALE GENOMIC DNA]</scope>
    <source>
        <strain evidence="2">214</strain>
    </source>
</reference>
<proteinExistence type="predicted"/>
<comment type="caution">
    <text evidence="2">The sequence shown here is derived from an EMBL/GenBank/DDBJ whole genome shotgun (WGS) entry which is preliminary data.</text>
</comment>
<feature type="region of interest" description="Disordered" evidence="1">
    <location>
        <begin position="52"/>
        <end position="98"/>
    </location>
</feature>
<dbReference type="EMBL" id="BPVZ01000099">
    <property type="protein sequence ID" value="GKV33188.1"/>
    <property type="molecule type" value="Genomic_DNA"/>
</dbReference>
<sequence>MLAQSAGVQATWVRRRRRQGDLVQQRIRLFGRSRSAGVAECKARACRSAGAQARCSRGRRERKSGSDRGCGLGAAGAQGRKGESAGAGRRLVRGKKTD</sequence>
<protein>
    <submittedName>
        <fullName evidence="2">Uncharacterized protein</fullName>
    </submittedName>
</protein>
<gene>
    <name evidence="2" type="ORF">SLEP1_g41723</name>
</gene>
<evidence type="ECO:0000313" key="3">
    <source>
        <dbReference type="Proteomes" id="UP001054252"/>
    </source>
</evidence>
<accession>A0AAV5L7F9</accession>
<organism evidence="2 3">
    <name type="scientific">Rubroshorea leprosula</name>
    <dbReference type="NCBI Taxonomy" id="152421"/>
    <lineage>
        <taxon>Eukaryota</taxon>
        <taxon>Viridiplantae</taxon>
        <taxon>Streptophyta</taxon>
        <taxon>Embryophyta</taxon>
        <taxon>Tracheophyta</taxon>
        <taxon>Spermatophyta</taxon>
        <taxon>Magnoliopsida</taxon>
        <taxon>eudicotyledons</taxon>
        <taxon>Gunneridae</taxon>
        <taxon>Pentapetalae</taxon>
        <taxon>rosids</taxon>
        <taxon>malvids</taxon>
        <taxon>Malvales</taxon>
        <taxon>Dipterocarpaceae</taxon>
        <taxon>Rubroshorea</taxon>
    </lineage>
</organism>
<evidence type="ECO:0000256" key="1">
    <source>
        <dbReference type="SAM" id="MobiDB-lite"/>
    </source>
</evidence>
<keyword evidence="3" id="KW-1185">Reference proteome</keyword>
<dbReference type="AlphaFoldDB" id="A0AAV5L7F9"/>
<name>A0AAV5L7F9_9ROSI</name>
<dbReference type="Proteomes" id="UP001054252">
    <property type="component" value="Unassembled WGS sequence"/>
</dbReference>
<evidence type="ECO:0000313" key="2">
    <source>
        <dbReference type="EMBL" id="GKV33188.1"/>
    </source>
</evidence>